<proteinExistence type="predicted"/>
<sequence length="365" mass="39337">MSLQAQNTITIVDPPTTVKAGTYVDITFNYTLDEAEAWAYIRFKDSDNLTEVSIKLTEPSGTETLSLEIPADSPPGDGYSYQAQLFSTGWSHLYTQNFEGISIEDPSAAPNIISIVNPPSTVTIGTTVDFTLSYKKDVDVAYALIRFKDASGNLNQAFEEVTDATGEVTLSLQAPETPGSDYSLQAQLFTTEWEPLATQDIDGITVEEPSPNSISIVNPPSSVPLGEMVDITLSYTKDVAIAYALVRFTGPEGNLEQIYAEVFDDEGTLTLSVMSPSDSGSDYGLQAQLFSADWDVLDTENVGGITVAVPNSITIVNPPATVTADSTVDITFSYTKDVDEAWAFIRFKDADGNVADADAFVQVTD</sequence>
<evidence type="ECO:0000313" key="1">
    <source>
        <dbReference type="EMBL" id="RPD91760.1"/>
    </source>
</evidence>
<dbReference type="AlphaFoldDB" id="A0A3N4NI44"/>
<comment type="caution">
    <text evidence="1">The sequence shown here is derived from an EMBL/GenBank/DDBJ whole genome shotgun (WGS) entry which is preliminary data.</text>
</comment>
<evidence type="ECO:0000313" key="2">
    <source>
        <dbReference type="Proteomes" id="UP000270856"/>
    </source>
</evidence>
<protein>
    <submittedName>
        <fullName evidence="1">Uncharacterized protein</fullName>
    </submittedName>
</protein>
<reference evidence="1 2" key="1">
    <citation type="submission" date="2018-11" db="EMBL/GenBank/DDBJ databases">
        <title>Aureibaculum marinum gen. nov., sp. nov., a member of the family Flavobacteriaceae isolated from the Bohai Sea.</title>
        <authorList>
            <person name="Ji X."/>
        </authorList>
    </citation>
    <scope>NUCLEOTIDE SEQUENCE [LARGE SCALE GENOMIC DNA]</scope>
    <source>
        <strain evidence="1 2">BH-SD17</strain>
    </source>
</reference>
<feature type="non-terminal residue" evidence="1">
    <location>
        <position position="365"/>
    </location>
</feature>
<accession>A0A3N4NI44</accession>
<organism evidence="1 2">
    <name type="scientific">Aureibaculum marinum</name>
    <dbReference type="NCBI Taxonomy" id="2487930"/>
    <lineage>
        <taxon>Bacteria</taxon>
        <taxon>Pseudomonadati</taxon>
        <taxon>Bacteroidota</taxon>
        <taxon>Flavobacteriia</taxon>
        <taxon>Flavobacteriales</taxon>
        <taxon>Flavobacteriaceae</taxon>
        <taxon>Aureibaculum</taxon>
    </lineage>
</organism>
<gene>
    <name evidence="1" type="ORF">EGM88_14080</name>
</gene>
<name>A0A3N4NI44_9FLAO</name>
<keyword evidence="2" id="KW-1185">Reference proteome</keyword>
<dbReference type="Proteomes" id="UP000270856">
    <property type="component" value="Unassembled WGS sequence"/>
</dbReference>
<dbReference type="EMBL" id="RPFJ01000049">
    <property type="protein sequence ID" value="RPD91760.1"/>
    <property type="molecule type" value="Genomic_DNA"/>
</dbReference>